<keyword evidence="13" id="KW-1185">Reference proteome</keyword>
<dbReference type="InterPro" id="IPR009057">
    <property type="entry name" value="Homeodomain-like_sf"/>
</dbReference>
<evidence type="ECO:0000256" key="3">
    <source>
        <dbReference type="ARBA" id="ARBA00022771"/>
    </source>
</evidence>
<dbReference type="NCBIfam" id="TIGR01565">
    <property type="entry name" value="homeo_ZF_HD"/>
    <property type="match status" value="1"/>
</dbReference>
<evidence type="ECO:0000256" key="9">
    <source>
        <dbReference type="ARBA" id="ARBA00023242"/>
    </source>
</evidence>
<dbReference type="EMBL" id="EQ973879">
    <property type="protein sequence ID" value="EEF40844.1"/>
    <property type="molecule type" value="Genomic_DNA"/>
</dbReference>
<keyword evidence="5" id="KW-0805">Transcription regulation</keyword>
<evidence type="ECO:0000313" key="13">
    <source>
        <dbReference type="Proteomes" id="UP000008311"/>
    </source>
</evidence>
<keyword evidence="3" id="KW-0863">Zinc-finger</keyword>
<dbReference type="InterPro" id="IPR006455">
    <property type="entry name" value="Homeodomain_ZF_HD"/>
</dbReference>
<dbReference type="SUPFAM" id="SSF46689">
    <property type="entry name" value="Homeodomain-like"/>
    <property type="match status" value="1"/>
</dbReference>
<dbReference type="FunFam" id="1.10.10.60:FF:000257">
    <property type="entry name" value="Zinc-finger homeodomain protein 2"/>
    <property type="match status" value="1"/>
</dbReference>
<dbReference type="InParanoid" id="B9S6F4"/>
<dbReference type="PANTHER" id="PTHR31948">
    <property type="entry name" value="ZINC-FINGER HOMEODOMAIN PROTEIN 2"/>
    <property type="match status" value="1"/>
</dbReference>
<dbReference type="Gene3D" id="1.10.10.60">
    <property type="entry name" value="Homeodomain-like"/>
    <property type="match status" value="1"/>
</dbReference>
<dbReference type="NCBIfam" id="TIGR01566">
    <property type="entry name" value="ZF_HD_prot_N"/>
    <property type="match status" value="1"/>
</dbReference>
<dbReference type="GO" id="GO:0008270">
    <property type="term" value="F:zinc ion binding"/>
    <property type="evidence" value="ECO:0007669"/>
    <property type="project" value="UniProtKB-KW"/>
</dbReference>
<dbReference type="PANTHER" id="PTHR31948:SF119">
    <property type="entry name" value="ZINC-FINGER HOMEODOMAIN PROTEIN 6-LIKE"/>
    <property type="match status" value="1"/>
</dbReference>
<proteinExistence type="predicted"/>
<accession>B9S6F4</accession>
<keyword evidence="7" id="KW-0371">Homeobox</keyword>
<feature type="domain" description="ZF-HD dimerization-type" evidence="11">
    <location>
        <begin position="125"/>
        <end position="174"/>
    </location>
</feature>
<evidence type="ECO:0000256" key="2">
    <source>
        <dbReference type="ARBA" id="ARBA00022723"/>
    </source>
</evidence>
<evidence type="ECO:0000256" key="8">
    <source>
        <dbReference type="ARBA" id="ARBA00023163"/>
    </source>
</evidence>
<sequence>MEVRSQDKEIGMPSSLDCNPPKRDSSSKFPPMISALGERTTDHQPAISQTHEQHHPLYDQPKMNLHQQSLKPIRDLDLIPDPAPAPAPATGATNRPPVPSSRSMSRSPPPASAITTTASAPSVRYRECLKNHAASTGGLIVDGCGEFMPSGQEGTLEAMKCAACECHRNFHRKEIHGESQCAANCYCKNNSQRNNTVPPPYHHLSHSLASAQPPIHQRRTFPHGFSSAVLTAPVLMTFGSGGAAAESSSEDLDMFQPNSQGHGCMQQLKKRYRTKFSQEQKDKMMEFAERLEWKIQKQDDQEVQQFCTRVGVKRRVFMVWMHNNKQAMKKKQM</sequence>
<keyword evidence="9" id="KW-0539">Nucleus</keyword>
<dbReference type="GO" id="GO:0000976">
    <property type="term" value="F:transcription cis-regulatory region binding"/>
    <property type="evidence" value="ECO:0000318"/>
    <property type="project" value="GO_Central"/>
</dbReference>
<name>B9S6F4_RICCO</name>
<dbReference type="STRING" id="3988.B9S6F4"/>
<dbReference type="AlphaFoldDB" id="B9S6F4"/>
<evidence type="ECO:0000313" key="12">
    <source>
        <dbReference type="EMBL" id="EEF40844.1"/>
    </source>
</evidence>
<keyword evidence="8" id="KW-0804">Transcription</keyword>
<comment type="subcellular location">
    <subcellularLocation>
        <location evidence="1">Nucleus</location>
    </subcellularLocation>
</comment>
<evidence type="ECO:0000259" key="11">
    <source>
        <dbReference type="PROSITE" id="PS51523"/>
    </source>
</evidence>
<dbReference type="GO" id="GO:0003700">
    <property type="term" value="F:DNA-binding transcription factor activity"/>
    <property type="evidence" value="ECO:0000318"/>
    <property type="project" value="GO_Central"/>
</dbReference>
<protein>
    <submittedName>
        <fullName evidence="12">Transcription factor, putative</fullName>
    </submittedName>
</protein>
<gene>
    <name evidence="12" type="ORF">RCOM_0536100</name>
</gene>
<evidence type="ECO:0000256" key="4">
    <source>
        <dbReference type="ARBA" id="ARBA00022833"/>
    </source>
</evidence>
<keyword evidence="2" id="KW-0479">Metal-binding</keyword>
<dbReference type="Proteomes" id="UP000008311">
    <property type="component" value="Unassembled WGS sequence"/>
</dbReference>
<dbReference type="eggNOG" id="ENOG502QZSB">
    <property type="taxonomic scope" value="Eukaryota"/>
</dbReference>
<evidence type="ECO:0000256" key="10">
    <source>
        <dbReference type="SAM" id="MobiDB-lite"/>
    </source>
</evidence>
<evidence type="ECO:0000256" key="5">
    <source>
        <dbReference type="ARBA" id="ARBA00023015"/>
    </source>
</evidence>
<feature type="compositionally biased region" description="Basic and acidic residues" evidence="10">
    <location>
        <begin position="1"/>
        <end position="10"/>
    </location>
</feature>
<keyword evidence="4" id="KW-0862">Zinc</keyword>
<dbReference type="GO" id="GO:0006355">
    <property type="term" value="P:regulation of DNA-templated transcription"/>
    <property type="evidence" value="ECO:0000318"/>
    <property type="project" value="GO_Central"/>
</dbReference>
<dbReference type="FunCoup" id="B9S6F4">
    <property type="interactions" value="116"/>
</dbReference>
<dbReference type="Pfam" id="PF04770">
    <property type="entry name" value="ZF-HD_dimer"/>
    <property type="match status" value="1"/>
</dbReference>
<organism evidence="12 13">
    <name type="scientific">Ricinus communis</name>
    <name type="common">Castor bean</name>
    <dbReference type="NCBI Taxonomy" id="3988"/>
    <lineage>
        <taxon>Eukaryota</taxon>
        <taxon>Viridiplantae</taxon>
        <taxon>Streptophyta</taxon>
        <taxon>Embryophyta</taxon>
        <taxon>Tracheophyta</taxon>
        <taxon>Spermatophyta</taxon>
        <taxon>Magnoliopsida</taxon>
        <taxon>eudicotyledons</taxon>
        <taxon>Gunneridae</taxon>
        <taxon>Pentapetalae</taxon>
        <taxon>rosids</taxon>
        <taxon>fabids</taxon>
        <taxon>Malpighiales</taxon>
        <taxon>Euphorbiaceae</taxon>
        <taxon>Acalyphoideae</taxon>
        <taxon>Acalypheae</taxon>
        <taxon>Ricinus</taxon>
    </lineage>
</organism>
<dbReference type="InterPro" id="IPR006456">
    <property type="entry name" value="ZF_HD_homeobox_Cys/His_dimer"/>
</dbReference>
<evidence type="ECO:0000256" key="7">
    <source>
        <dbReference type="ARBA" id="ARBA00023155"/>
    </source>
</evidence>
<feature type="compositionally biased region" description="Low complexity" evidence="10">
    <location>
        <begin position="88"/>
        <end position="118"/>
    </location>
</feature>
<dbReference type="PROSITE" id="PS51523">
    <property type="entry name" value="ZF_HD_DIMER"/>
    <property type="match status" value="1"/>
</dbReference>
<keyword evidence="6" id="KW-0238">DNA-binding</keyword>
<evidence type="ECO:0000256" key="6">
    <source>
        <dbReference type="ARBA" id="ARBA00023125"/>
    </source>
</evidence>
<reference evidence="13" key="1">
    <citation type="journal article" date="2010" name="Nat. Biotechnol.">
        <title>Draft genome sequence of the oilseed species Ricinus communis.</title>
        <authorList>
            <person name="Chan A.P."/>
            <person name="Crabtree J."/>
            <person name="Zhao Q."/>
            <person name="Lorenzi H."/>
            <person name="Orvis J."/>
            <person name="Puiu D."/>
            <person name="Melake-Berhan A."/>
            <person name="Jones K.M."/>
            <person name="Redman J."/>
            <person name="Chen G."/>
            <person name="Cahoon E.B."/>
            <person name="Gedil M."/>
            <person name="Stanke M."/>
            <person name="Haas B.J."/>
            <person name="Wortman J.R."/>
            <person name="Fraser-Liggett C.M."/>
            <person name="Ravel J."/>
            <person name="Rabinowicz P.D."/>
        </authorList>
    </citation>
    <scope>NUCLEOTIDE SEQUENCE [LARGE SCALE GENOMIC DNA]</scope>
    <source>
        <strain evidence="13">cv. Hale</strain>
    </source>
</reference>
<feature type="region of interest" description="Disordered" evidence="10">
    <location>
        <begin position="1"/>
        <end position="118"/>
    </location>
</feature>
<evidence type="ECO:0000256" key="1">
    <source>
        <dbReference type="ARBA" id="ARBA00004123"/>
    </source>
</evidence>
<dbReference type="GO" id="GO:0005634">
    <property type="term" value="C:nucleus"/>
    <property type="evidence" value="ECO:0000318"/>
    <property type="project" value="GO_Central"/>
</dbReference>